<evidence type="ECO:0000313" key="4">
    <source>
        <dbReference type="Proteomes" id="UP000237819"/>
    </source>
</evidence>
<dbReference type="Gene3D" id="6.10.250.2410">
    <property type="match status" value="1"/>
</dbReference>
<dbReference type="GO" id="GO:0007059">
    <property type="term" value="P:chromosome segregation"/>
    <property type="evidence" value="ECO:0007669"/>
    <property type="project" value="UniProtKB-UniRule"/>
</dbReference>
<dbReference type="GO" id="GO:0005737">
    <property type="term" value="C:cytoplasm"/>
    <property type="evidence" value="ECO:0007669"/>
    <property type="project" value="UniProtKB-SubCell"/>
</dbReference>
<evidence type="ECO:0000256" key="2">
    <source>
        <dbReference type="HAMAP-Rule" id="MF_01805"/>
    </source>
</evidence>
<dbReference type="AlphaFoldDB" id="A0A2S8GH37"/>
<comment type="subcellular location">
    <subcellularLocation>
        <location evidence="2">Cytoplasm</location>
    </subcellularLocation>
    <text evidence="2">Associated with two foci at the outer edges of the nucleoid region in young cells, and at four foci within both cell halves in older cells.</text>
</comment>
<comment type="subunit">
    <text evidence="2">Component of a cohesin-like complex composed of ScpA, ScpB and the Smc homodimer, in which ScpA and ScpB bind to the head domain of Smc. The presence of the three proteins is required for the association of the complex with DNA.</text>
</comment>
<comment type="function">
    <text evidence="2">Participates in chromosomal partition during cell division. May act via the formation of a condensin-like complex containing Smc and ScpB that pull DNA away from mid-cell into both cell halves.</text>
</comment>
<organism evidence="3 4">
    <name type="scientific">Blastopirellula marina</name>
    <dbReference type="NCBI Taxonomy" id="124"/>
    <lineage>
        <taxon>Bacteria</taxon>
        <taxon>Pseudomonadati</taxon>
        <taxon>Planctomycetota</taxon>
        <taxon>Planctomycetia</taxon>
        <taxon>Pirellulales</taxon>
        <taxon>Pirellulaceae</taxon>
        <taxon>Blastopirellula</taxon>
    </lineage>
</organism>
<accession>A0A2S8GH37</accession>
<keyword evidence="2" id="KW-0963">Cytoplasm</keyword>
<comment type="caution">
    <text evidence="3">The sequence shown here is derived from an EMBL/GenBank/DDBJ whole genome shotgun (WGS) entry which is preliminary data.</text>
</comment>
<dbReference type="Pfam" id="PF02616">
    <property type="entry name" value="SMC_ScpA"/>
    <property type="match status" value="1"/>
</dbReference>
<gene>
    <name evidence="2" type="primary">scpA</name>
    <name evidence="3" type="ORF">C5Y93_24415</name>
</gene>
<dbReference type="GO" id="GO:0006260">
    <property type="term" value="P:DNA replication"/>
    <property type="evidence" value="ECO:0007669"/>
    <property type="project" value="UniProtKB-UniRule"/>
</dbReference>
<evidence type="ECO:0000313" key="3">
    <source>
        <dbReference type="EMBL" id="PQO43779.1"/>
    </source>
</evidence>
<keyword evidence="2" id="KW-0132">Cell division</keyword>
<comment type="similarity">
    <text evidence="2">Belongs to the ScpA family.</text>
</comment>
<dbReference type="Proteomes" id="UP000237819">
    <property type="component" value="Unassembled WGS sequence"/>
</dbReference>
<dbReference type="OrthoDB" id="9811016at2"/>
<dbReference type="HAMAP" id="MF_01805">
    <property type="entry name" value="ScpA"/>
    <property type="match status" value="1"/>
</dbReference>
<dbReference type="PANTHER" id="PTHR33969:SF2">
    <property type="entry name" value="SEGREGATION AND CONDENSATION PROTEIN A"/>
    <property type="match status" value="1"/>
</dbReference>
<dbReference type="RefSeq" id="WP_105338064.1">
    <property type="nucleotide sequence ID" value="NZ_PUHZ01000023.1"/>
</dbReference>
<dbReference type="PANTHER" id="PTHR33969">
    <property type="entry name" value="SEGREGATION AND CONDENSATION PROTEIN A"/>
    <property type="match status" value="1"/>
</dbReference>
<evidence type="ECO:0000256" key="1">
    <source>
        <dbReference type="ARBA" id="ARBA00044777"/>
    </source>
</evidence>
<proteinExistence type="inferred from homology"/>
<dbReference type="InterPro" id="IPR003768">
    <property type="entry name" value="ScpA"/>
</dbReference>
<name>A0A2S8GH37_9BACT</name>
<protein>
    <recommendedName>
        <fullName evidence="1 2">Segregation and condensation protein A</fullName>
    </recommendedName>
</protein>
<reference evidence="3 4" key="1">
    <citation type="submission" date="2018-02" db="EMBL/GenBank/DDBJ databases">
        <title>Comparative genomes isolates from brazilian mangrove.</title>
        <authorList>
            <person name="Araujo J.E."/>
            <person name="Taketani R.G."/>
            <person name="Silva M.C.P."/>
            <person name="Loureco M.V."/>
            <person name="Andreote F.D."/>
        </authorList>
    </citation>
    <scope>NUCLEOTIDE SEQUENCE [LARGE SCALE GENOMIC DNA]</scope>
    <source>
        <strain evidence="3 4">Nap-Phe MGV</strain>
    </source>
</reference>
<keyword evidence="2" id="KW-0159">Chromosome partition</keyword>
<sequence>MKFKVDIDVYRGPLDLLLYLVRKHEIDIRDIPIAMITEQYVVFLEILQQMDVDAAADFLEMASTLVEIKSKMLLPGVEADEELIDDPREQLVERLLEYKRFKDAAGLLDDQGRAWNRRFARLSDDLPPRRIDPAQQPIHEVELWDLVSALTRIVRDNKTVQPTNIVYDDTPIRVYMQRIHQRIVEEESVSFTSMFEGAVHKTVIIGLFLAVLELVRHCGVLAQQPEPHGEIYLTAGSAFTTEFTLTDVDDYSSAADQPPEANEETDA</sequence>
<dbReference type="GO" id="GO:0051301">
    <property type="term" value="P:cell division"/>
    <property type="evidence" value="ECO:0007669"/>
    <property type="project" value="UniProtKB-KW"/>
</dbReference>
<dbReference type="EMBL" id="PUHZ01000023">
    <property type="protein sequence ID" value="PQO43779.1"/>
    <property type="molecule type" value="Genomic_DNA"/>
</dbReference>
<keyword evidence="2" id="KW-0131">Cell cycle</keyword>